<organism evidence="1 2">
    <name type="scientific">OM182 bacterium MED-G24</name>
    <dbReference type="NCBI Taxonomy" id="1986255"/>
    <lineage>
        <taxon>Bacteria</taxon>
        <taxon>Pseudomonadati</taxon>
        <taxon>Pseudomonadota</taxon>
        <taxon>Gammaproteobacteria</taxon>
        <taxon>OMG group</taxon>
        <taxon>OM182 clade</taxon>
    </lineage>
</organism>
<dbReference type="Gene3D" id="2.40.320.10">
    <property type="entry name" value="Hypothetical Protein Pfu-838710-001"/>
    <property type="match status" value="1"/>
</dbReference>
<dbReference type="EMBL" id="NTKD01000052">
    <property type="protein sequence ID" value="PDH37151.1"/>
    <property type="molecule type" value="Genomic_DNA"/>
</dbReference>
<dbReference type="Proteomes" id="UP000219327">
    <property type="component" value="Unassembled WGS sequence"/>
</dbReference>
<protein>
    <submittedName>
        <fullName evidence="1">Adenylate cyclase</fullName>
    </submittedName>
</protein>
<reference evidence="1 2" key="1">
    <citation type="submission" date="2017-08" db="EMBL/GenBank/DDBJ databases">
        <title>Fine stratification of microbial communities through a metagenomic profile of the photic zone.</title>
        <authorList>
            <person name="Haro-Moreno J.M."/>
            <person name="Lopez-Perez M."/>
            <person name="De La Torre J."/>
            <person name="Picazo A."/>
            <person name="Camacho A."/>
            <person name="Rodriguez-Valera F."/>
        </authorList>
    </citation>
    <scope>NUCLEOTIDE SEQUENCE [LARGE SCALE GENOMIC DNA]</scope>
    <source>
        <strain evidence="1">MED-G24</strain>
    </source>
</reference>
<evidence type="ECO:0000313" key="2">
    <source>
        <dbReference type="Proteomes" id="UP000219327"/>
    </source>
</evidence>
<comment type="caution">
    <text evidence="1">The sequence shown here is derived from an EMBL/GenBank/DDBJ whole genome shotgun (WGS) entry which is preliminary data.</text>
</comment>
<accession>A0A2A5WL57</accession>
<name>A0A2A5WL57_9GAMM</name>
<gene>
    <name evidence="1" type="ORF">CNE99_08465</name>
</gene>
<proteinExistence type="predicted"/>
<dbReference type="AlphaFoldDB" id="A0A2A5WL57"/>
<evidence type="ECO:0000313" key="1">
    <source>
        <dbReference type="EMBL" id="PDH37151.1"/>
    </source>
</evidence>
<feature type="non-terminal residue" evidence="1">
    <location>
        <position position="49"/>
    </location>
</feature>
<sequence length="49" mass="5647">MPEEIERKFLIDRDKLVLPDRGVEIHQGYLPLSEASKTVVRIRIKGDKG</sequence>